<evidence type="ECO:0000256" key="3">
    <source>
        <dbReference type="ARBA" id="ARBA00017307"/>
    </source>
</evidence>
<feature type="domain" description="Transcription factor TFIID subunit 8 C-terminal" evidence="9">
    <location>
        <begin position="190"/>
        <end position="238"/>
    </location>
</feature>
<comment type="similarity">
    <text evidence="2">Belongs to the TAF8 family.</text>
</comment>
<feature type="region of interest" description="Disordered" evidence="7">
    <location>
        <begin position="181"/>
        <end position="205"/>
    </location>
</feature>
<dbReference type="PANTHER" id="PTHR46469:SF1">
    <property type="entry name" value="TRANSCRIPTION INITIATION FACTOR TFIID SUBUNIT 8"/>
    <property type="match status" value="1"/>
</dbReference>
<keyword evidence="11" id="KW-1185">Reference proteome</keyword>
<accession>A0A084AN61</accession>
<dbReference type="PANTHER" id="PTHR46469">
    <property type="entry name" value="TRANSCRIPTION INITIATION FACTOR TFIID SUBUNIT 8"/>
    <property type="match status" value="1"/>
</dbReference>
<evidence type="ECO:0000256" key="5">
    <source>
        <dbReference type="ARBA" id="ARBA00023163"/>
    </source>
</evidence>
<proteinExistence type="inferred from homology"/>
<keyword evidence="5" id="KW-0804">Transcription</keyword>
<reference evidence="10 11" key="1">
    <citation type="journal article" date="2014" name="BMC Genomics">
        <title>Comparative genome sequencing reveals chemotype-specific gene clusters in the toxigenic black mold Stachybotrys.</title>
        <authorList>
            <person name="Semeiks J."/>
            <person name="Borek D."/>
            <person name="Otwinowski Z."/>
            <person name="Grishin N.V."/>
        </authorList>
    </citation>
    <scope>NUCLEOTIDE SEQUENCE [LARGE SCALE GENOMIC DNA]</scope>
    <source>
        <strain evidence="11">CBS 109288 / IBT 7711</strain>
    </source>
</reference>
<dbReference type="EMBL" id="KL648647">
    <property type="protein sequence ID" value="KEY66740.1"/>
    <property type="molecule type" value="Genomic_DNA"/>
</dbReference>
<dbReference type="Pfam" id="PF07524">
    <property type="entry name" value="Bromo_TP"/>
    <property type="match status" value="1"/>
</dbReference>
<gene>
    <name evidence="10" type="ORF">S7711_06786</name>
</gene>
<dbReference type="GO" id="GO:0005669">
    <property type="term" value="C:transcription factor TFIID complex"/>
    <property type="evidence" value="ECO:0007669"/>
    <property type="project" value="InterPro"/>
</dbReference>
<sequence>MATPPKRALSEVDDKDDQPDAKRLRSTEPIEDDRSMTATAVSDAAEEQERLGFASTESLTPTPHFLARAGVQRSIAMVLKHDGFDTATPEAMESFTTLVETYLETLLQETTRIALAARRERPIPTDFEATMRRFNLPMSCLKPHLKHPIPQHEVTPTYAPFVPSDQDAYITLPLLSEDLSGQPDKESKDYIPSSFPDFPSRHTYRFTPQENTNLRDSKKIREDAAKSAKQGEEALRRLVRASKMRKQKEAKTLVESDTHGRERFRLWEAMMKRLMTKDGLSEHADPDQDVADHSMIVNSEAMFARKEVSRFGKRSAAMGTNGQ</sequence>
<feature type="compositionally biased region" description="Basic and acidic residues" evidence="7">
    <location>
        <begin position="8"/>
        <end position="35"/>
    </location>
</feature>
<evidence type="ECO:0000256" key="6">
    <source>
        <dbReference type="ARBA" id="ARBA00023242"/>
    </source>
</evidence>
<dbReference type="Pfam" id="PF10406">
    <property type="entry name" value="TAF8_C"/>
    <property type="match status" value="1"/>
</dbReference>
<dbReference type="Gene3D" id="1.10.20.10">
    <property type="entry name" value="Histone, subunit A"/>
    <property type="match status" value="1"/>
</dbReference>
<dbReference type="SUPFAM" id="SSF47113">
    <property type="entry name" value="Histone-fold"/>
    <property type="match status" value="1"/>
</dbReference>
<feature type="region of interest" description="Disordered" evidence="7">
    <location>
        <begin position="1"/>
        <end position="45"/>
    </location>
</feature>
<dbReference type="OrthoDB" id="2193813at2759"/>
<dbReference type="CDD" id="cd00076">
    <property type="entry name" value="HFD_SF"/>
    <property type="match status" value="1"/>
</dbReference>
<evidence type="ECO:0000256" key="4">
    <source>
        <dbReference type="ARBA" id="ARBA00023015"/>
    </source>
</evidence>
<dbReference type="InterPro" id="IPR019473">
    <property type="entry name" value="TFIID_su8_C"/>
</dbReference>
<evidence type="ECO:0000256" key="1">
    <source>
        <dbReference type="ARBA" id="ARBA00004123"/>
    </source>
</evidence>
<dbReference type="HOGENOM" id="CLU_026584_1_0_1"/>
<dbReference type="GO" id="GO:0046982">
    <property type="term" value="F:protein heterodimerization activity"/>
    <property type="evidence" value="ECO:0007669"/>
    <property type="project" value="InterPro"/>
</dbReference>
<dbReference type="AlphaFoldDB" id="A0A084AN61"/>
<keyword evidence="6" id="KW-0539">Nucleus</keyword>
<keyword evidence="4" id="KW-0805">Transcription regulation</keyword>
<evidence type="ECO:0000259" key="8">
    <source>
        <dbReference type="Pfam" id="PF07524"/>
    </source>
</evidence>
<evidence type="ECO:0000313" key="11">
    <source>
        <dbReference type="Proteomes" id="UP000028045"/>
    </source>
</evidence>
<evidence type="ECO:0000313" key="10">
    <source>
        <dbReference type="EMBL" id="KEY66740.1"/>
    </source>
</evidence>
<dbReference type="InterPro" id="IPR037818">
    <property type="entry name" value="TAF8"/>
</dbReference>
<dbReference type="GO" id="GO:0006367">
    <property type="term" value="P:transcription initiation at RNA polymerase II promoter"/>
    <property type="evidence" value="ECO:0007669"/>
    <property type="project" value="TreeGrafter"/>
</dbReference>
<organism evidence="10 11">
    <name type="scientific">Stachybotrys chartarum (strain CBS 109288 / IBT 7711)</name>
    <name type="common">Toxic black mold</name>
    <name type="synonym">Stilbospora chartarum</name>
    <dbReference type="NCBI Taxonomy" id="1280523"/>
    <lineage>
        <taxon>Eukaryota</taxon>
        <taxon>Fungi</taxon>
        <taxon>Dikarya</taxon>
        <taxon>Ascomycota</taxon>
        <taxon>Pezizomycotina</taxon>
        <taxon>Sordariomycetes</taxon>
        <taxon>Hypocreomycetidae</taxon>
        <taxon>Hypocreales</taxon>
        <taxon>Stachybotryaceae</taxon>
        <taxon>Stachybotrys</taxon>
    </lineage>
</organism>
<evidence type="ECO:0000256" key="2">
    <source>
        <dbReference type="ARBA" id="ARBA00008767"/>
    </source>
</evidence>
<comment type="subcellular location">
    <subcellularLocation>
        <location evidence="1">Nucleus</location>
    </subcellularLocation>
</comment>
<dbReference type="InterPro" id="IPR006565">
    <property type="entry name" value="BTP"/>
</dbReference>
<dbReference type="Proteomes" id="UP000028045">
    <property type="component" value="Unassembled WGS sequence"/>
</dbReference>
<feature type="domain" description="Bromodomain associated" evidence="8">
    <location>
        <begin position="66"/>
        <end position="136"/>
    </location>
</feature>
<name>A0A084AN61_STACB</name>
<evidence type="ECO:0000259" key="9">
    <source>
        <dbReference type="Pfam" id="PF10406"/>
    </source>
</evidence>
<protein>
    <recommendedName>
        <fullName evidence="3">Transcription initiation factor TFIID subunit 8</fullName>
    </recommendedName>
</protein>
<evidence type="ECO:0000256" key="7">
    <source>
        <dbReference type="SAM" id="MobiDB-lite"/>
    </source>
</evidence>
<dbReference type="CDD" id="cd08049">
    <property type="entry name" value="TAF8"/>
    <property type="match status" value="1"/>
</dbReference>
<dbReference type="InterPro" id="IPR009072">
    <property type="entry name" value="Histone-fold"/>
</dbReference>